<proteinExistence type="predicted"/>
<evidence type="ECO:0000313" key="3">
    <source>
        <dbReference type="EMBL" id="CAK0788408.1"/>
    </source>
</evidence>
<dbReference type="Proteomes" id="UP001189429">
    <property type="component" value="Unassembled WGS sequence"/>
</dbReference>
<feature type="region of interest" description="Disordered" evidence="2">
    <location>
        <begin position="1"/>
        <end position="56"/>
    </location>
</feature>
<accession>A0ABN9P6W1</accession>
<dbReference type="EMBL" id="CAUYUJ010000048">
    <property type="protein sequence ID" value="CAK0788408.1"/>
    <property type="molecule type" value="Genomic_DNA"/>
</dbReference>
<keyword evidence="4" id="KW-1185">Reference proteome</keyword>
<feature type="compositionally biased region" description="Low complexity" evidence="2">
    <location>
        <begin position="542"/>
        <end position="554"/>
    </location>
</feature>
<name>A0ABN9P6W1_9DINO</name>
<evidence type="ECO:0000256" key="1">
    <source>
        <dbReference type="SAM" id="Coils"/>
    </source>
</evidence>
<gene>
    <name evidence="3" type="ORF">PCOR1329_LOCUS308</name>
</gene>
<feature type="region of interest" description="Disordered" evidence="2">
    <location>
        <begin position="489"/>
        <end position="667"/>
    </location>
</feature>
<protein>
    <submittedName>
        <fullName evidence="3">Uncharacterized protein</fullName>
    </submittedName>
</protein>
<feature type="compositionally biased region" description="Polar residues" evidence="2">
    <location>
        <begin position="405"/>
        <end position="420"/>
    </location>
</feature>
<evidence type="ECO:0000313" key="4">
    <source>
        <dbReference type="Proteomes" id="UP001189429"/>
    </source>
</evidence>
<feature type="compositionally biased region" description="Basic residues" evidence="2">
    <location>
        <begin position="515"/>
        <end position="540"/>
    </location>
</feature>
<reference evidence="3" key="1">
    <citation type="submission" date="2023-10" db="EMBL/GenBank/DDBJ databases">
        <authorList>
            <person name="Chen Y."/>
            <person name="Shah S."/>
            <person name="Dougan E. K."/>
            <person name="Thang M."/>
            <person name="Chan C."/>
        </authorList>
    </citation>
    <scope>NUCLEOTIDE SEQUENCE [LARGE SCALE GENOMIC DNA]</scope>
</reference>
<feature type="compositionally biased region" description="Low complexity" evidence="2">
    <location>
        <begin position="590"/>
        <end position="612"/>
    </location>
</feature>
<feature type="compositionally biased region" description="Low complexity" evidence="2">
    <location>
        <begin position="623"/>
        <end position="653"/>
    </location>
</feature>
<feature type="compositionally biased region" description="Low complexity" evidence="2">
    <location>
        <begin position="251"/>
        <end position="261"/>
    </location>
</feature>
<feature type="region of interest" description="Disordered" evidence="2">
    <location>
        <begin position="83"/>
        <end position="118"/>
    </location>
</feature>
<feature type="compositionally biased region" description="Basic and acidic residues" evidence="2">
    <location>
        <begin position="218"/>
        <end position="234"/>
    </location>
</feature>
<sequence length="667" mass="69223">MPTGGQRARASGPANQRPVPAKATGTGGSAGDGQPVPDAEGFVKAGKGKKGRKGSRLAELERAIAHLEACSSLGGEGDAFAAERPAARRAKKDRAAADLARDKGPARQSVGRRPHAKALEAADAAVAAAEEAAQAAADRLAEAEERRTKAREKVADLEEEAAAAMIKQERLQVSQDGLQAVRGLFFQLRTFPTARQAGNIAGAWRSTTQQLQAVEGQFADRESSPATSARERWSDACPVDGGELDSDSDLDLAGGAAPAAERWQVERPPPASGPRSRVPRSAVRELVAEARDPGPVTTVPSGHAAAAAGEKLQSHQLVMGRVEGEEGEFLAFTTCSMYARCGAAGQRLGLEAGGHLGECAASGPSSAQGGEDERPARRQRTCASAASGGLDASAADGGLGAVMSPSSALHISSPQGQSAGSERGPALTGAATVGGVCMMMLLVAAISHTVWDRSVRQPKLLAQKAADEAAAARLASEAAELRARTEAELEEAARAEAERRAREEAEQRAREERPRHWRSRRCCRSASRRLRRPRRPRRARPAGEPGTTTTRTPTSWLAGRIDEEKSAARSRSGTGPARRRGRLLGGGSPGSRAGAGPAGAARAGARRSPATGEPGGPRPAPPTSGAARRPAGGARLKAASSRSSAGWRGAACSRRQKRARTLRSDSD</sequence>
<feature type="compositionally biased region" description="Basic and acidic residues" evidence="2">
    <location>
        <begin position="489"/>
        <end position="514"/>
    </location>
</feature>
<organism evidence="3 4">
    <name type="scientific">Prorocentrum cordatum</name>
    <dbReference type="NCBI Taxonomy" id="2364126"/>
    <lineage>
        <taxon>Eukaryota</taxon>
        <taxon>Sar</taxon>
        <taxon>Alveolata</taxon>
        <taxon>Dinophyceae</taxon>
        <taxon>Prorocentrales</taxon>
        <taxon>Prorocentraceae</taxon>
        <taxon>Prorocentrum</taxon>
    </lineage>
</organism>
<feature type="region of interest" description="Disordered" evidence="2">
    <location>
        <begin position="405"/>
        <end position="426"/>
    </location>
</feature>
<feature type="compositionally biased region" description="Basic and acidic residues" evidence="2">
    <location>
        <begin position="93"/>
        <end position="105"/>
    </location>
</feature>
<evidence type="ECO:0000256" key="2">
    <source>
        <dbReference type="SAM" id="MobiDB-lite"/>
    </source>
</evidence>
<feature type="compositionally biased region" description="Basic residues" evidence="2">
    <location>
        <begin position="46"/>
        <end position="55"/>
    </location>
</feature>
<keyword evidence="1" id="KW-0175">Coiled coil</keyword>
<feature type="region of interest" description="Disordered" evidence="2">
    <location>
        <begin position="214"/>
        <end position="281"/>
    </location>
</feature>
<comment type="caution">
    <text evidence="3">The sequence shown here is derived from an EMBL/GenBank/DDBJ whole genome shotgun (WGS) entry which is preliminary data.</text>
</comment>
<feature type="region of interest" description="Disordered" evidence="2">
    <location>
        <begin position="361"/>
        <end position="387"/>
    </location>
</feature>
<feature type="coiled-coil region" evidence="1">
    <location>
        <begin position="119"/>
        <end position="174"/>
    </location>
</feature>